<dbReference type="GO" id="GO:0090071">
    <property type="term" value="P:negative regulation of ribosome biogenesis"/>
    <property type="evidence" value="ECO:0007669"/>
    <property type="project" value="UniProtKB-UniRule"/>
</dbReference>
<protein>
    <recommendedName>
        <fullName evidence="2">Ribosomal silencing factor RsfS</fullName>
    </recommendedName>
</protein>
<proteinExistence type="inferred from homology"/>
<comment type="subunit">
    <text evidence="2">Interacts with ribosomal protein uL14 (rplN).</text>
</comment>
<accession>A0A0A1Z0D7</accession>
<dbReference type="PANTHER" id="PTHR21043">
    <property type="entry name" value="IOJAP SUPERFAMILY ORTHOLOG"/>
    <property type="match status" value="1"/>
</dbReference>
<dbReference type="EMBL" id="ASGY01000127">
    <property type="protein sequence ID" value="KGE66571.1"/>
    <property type="molecule type" value="Genomic_DNA"/>
</dbReference>
<sequence>MTNKDVSKVKRKGTFKSAPLPVEAHVGPELAGEELVKVAVAALEDVKAQDIQVLDVRDKQSITDYMIIATGTSNRQIGAMLDKVREAVKAQGVKPLGEEGKGDSDWVLLDMDDVIVHMMTSNARQFYDLERLWKGAEQSRAADGKHHSPEVGHAHFDKLNKDQE</sequence>
<dbReference type="GO" id="GO:0042256">
    <property type="term" value="P:cytosolic ribosome assembly"/>
    <property type="evidence" value="ECO:0007669"/>
    <property type="project" value="UniProtKB-UniRule"/>
</dbReference>
<dbReference type="Proteomes" id="UP000030060">
    <property type="component" value="Unassembled WGS sequence"/>
</dbReference>
<evidence type="ECO:0000313" key="4">
    <source>
        <dbReference type="EMBL" id="KGE66571.1"/>
    </source>
</evidence>
<feature type="region of interest" description="Disordered" evidence="3">
    <location>
        <begin position="140"/>
        <end position="164"/>
    </location>
</feature>
<dbReference type="GeneID" id="93502114"/>
<dbReference type="InterPro" id="IPR004394">
    <property type="entry name" value="Iojap/RsfS/C7orf30"/>
</dbReference>
<dbReference type="HAMAP" id="MF_01477">
    <property type="entry name" value="Iojap_RsfS"/>
    <property type="match status" value="1"/>
</dbReference>
<comment type="function">
    <text evidence="2">Functions as a ribosomal silencing factor. Interacts with ribosomal protein uL14 (rplN), blocking formation of intersubunit bridge B8. Prevents association of the 30S and 50S ribosomal subunits and the formation of functional ribosomes, thus repressing translation.</text>
</comment>
<evidence type="ECO:0000313" key="5">
    <source>
        <dbReference type="Proteomes" id="UP000030060"/>
    </source>
</evidence>
<evidence type="ECO:0000256" key="2">
    <source>
        <dbReference type="HAMAP-Rule" id="MF_01477"/>
    </source>
</evidence>
<keyword evidence="2" id="KW-0963">Cytoplasm</keyword>
<dbReference type="Gene3D" id="3.30.460.10">
    <property type="entry name" value="Beta Polymerase, domain 2"/>
    <property type="match status" value="1"/>
</dbReference>
<keyword evidence="2" id="KW-0810">Translation regulation</keyword>
<dbReference type="GO" id="GO:0043023">
    <property type="term" value="F:ribosomal large subunit binding"/>
    <property type="evidence" value="ECO:0007669"/>
    <property type="project" value="TreeGrafter"/>
</dbReference>
<dbReference type="GeneID" id="45489446"/>
<organism evidence="4 5">
    <name type="scientific">Pseudomonas fluorescens LMG 5329</name>
    <dbReference type="NCBI Taxonomy" id="1324332"/>
    <lineage>
        <taxon>Bacteria</taxon>
        <taxon>Pseudomonadati</taxon>
        <taxon>Pseudomonadota</taxon>
        <taxon>Gammaproteobacteria</taxon>
        <taxon>Pseudomonadales</taxon>
        <taxon>Pseudomonadaceae</taxon>
        <taxon>Pseudomonas</taxon>
    </lineage>
</organism>
<dbReference type="AlphaFoldDB" id="A0A0A1Z0D7"/>
<evidence type="ECO:0000256" key="1">
    <source>
        <dbReference type="ARBA" id="ARBA00010574"/>
    </source>
</evidence>
<dbReference type="Pfam" id="PF02410">
    <property type="entry name" value="RsfS"/>
    <property type="match status" value="1"/>
</dbReference>
<dbReference type="PANTHER" id="PTHR21043:SF0">
    <property type="entry name" value="MITOCHONDRIAL ASSEMBLY OF RIBOSOMAL LARGE SUBUNIT PROTEIN 1"/>
    <property type="match status" value="1"/>
</dbReference>
<keyword evidence="2" id="KW-0678">Repressor</keyword>
<comment type="similarity">
    <text evidence="1 2">Belongs to the Iojap/RsfS family.</text>
</comment>
<evidence type="ECO:0000256" key="3">
    <source>
        <dbReference type="SAM" id="MobiDB-lite"/>
    </source>
</evidence>
<dbReference type="GO" id="GO:0005737">
    <property type="term" value="C:cytoplasm"/>
    <property type="evidence" value="ECO:0007669"/>
    <property type="project" value="UniProtKB-SubCell"/>
</dbReference>
<comment type="caution">
    <text evidence="4">The sequence shown here is derived from an EMBL/GenBank/DDBJ whole genome shotgun (WGS) entry which is preliminary data.</text>
</comment>
<reference evidence="4 5" key="1">
    <citation type="journal article" date="2013" name="Genome Announc.">
        <title>Draft Genome Sequence of Pseudomonas fluorescens LMG 5329, a White Line-Inducing Principle-Producing Bioindicator for the Mushroom Pathogen Pseudomonas tolaasii.</title>
        <authorList>
            <person name="Ghequire M.G."/>
            <person name="Rokni-Zadeh H."/>
            <person name="Zarrineh P."/>
            <person name="De Mot R."/>
        </authorList>
    </citation>
    <scope>NUCLEOTIDE SEQUENCE [LARGE SCALE GENOMIC DNA]</scope>
    <source>
        <strain evidence="4 5">LMG 5329</strain>
    </source>
</reference>
<dbReference type="GO" id="GO:0017148">
    <property type="term" value="P:negative regulation of translation"/>
    <property type="evidence" value="ECO:0007669"/>
    <property type="project" value="UniProtKB-UniRule"/>
</dbReference>
<dbReference type="RefSeq" id="WP_003237041.1">
    <property type="nucleotide sequence ID" value="NZ_ASGY01000127.1"/>
</dbReference>
<dbReference type="OrthoDB" id="9793681at2"/>
<dbReference type="NCBIfam" id="TIGR00090">
    <property type="entry name" value="rsfS_iojap_ybeB"/>
    <property type="match status" value="1"/>
</dbReference>
<gene>
    <name evidence="2" type="primary">rsfS</name>
    <name evidence="4" type="ORF">K814_0117450</name>
</gene>
<name>A0A0A1Z0D7_PSEFL</name>
<dbReference type="SUPFAM" id="SSF81301">
    <property type="entry name" value="Nucleotidyltransferase"/>
    <property type="match status" value="1"/>
</dbReference>
<comment type="subcellular location">
    <subcellularLocation>
        <location evidence="2">Cytoplasm</location>
    </subcellularLocation>
</comment>
<dbReference type="InterPro" id="IPR043519">
    <property type="entry name" value="NT_sf"/>
</dbReference>